<keyword evidence="2 3" id="KW-0539">Nucleus</keyword>
<keyword evidence="7" id="KW-1185">Reference proteome</keyword>
<evidence type="ECO:0000256" key="1">
    <source>
        <dbReference type="ARBA" id="ARBA00004123"/>
    </source>
</evidence>
<dbReference type="InterPro" id="IPR009057">
    <property type="entry name" value="Homeodomain-like_sf"/>
</dbReference>
<feature type="domain" description="Homeobox" evidence="5">
    <location>
        <begin position="1"/>
        <end position="55"/>
    </location>
</feature>
<evidence type="ECO:0000256" key="2">
    <source>
        <dbReference type="PROSITE-ProRule" id="PRU00108"/>
    </source>
</evidence>
<evidence type="ECO:0000259" key="5">
    <source>
        <dbReference type="PROSITE" id="PS50071"/>
    </source>
</evidence>
<proteinExistence type="predicted"/>
<dbReference type="InterPro" id="IPR001356">
    <property type="entry name" value="HD"/>
</dbReference>
<keyword evidence="2 3" id="KW-0371">Homeobox</keyword>
<comment type="caution">
    <text evidence="6">The sequence shown here is derived from an EMBL/GenBank/DDBJ whole genome shotgun (WGS) entry which is preliminary data.</text>
</comment>
<sequence length="166" mass="18705">MKRKSPAQLQSLEGFYLEQMYPTPKEMEALGKSLGLTVKEVRGWFKRRRSRSKDVQSLANDGVGAKNSQSYDRSRVRCSTSSRCSVGTRKTSCQKLLTSQHILAKVFRKDGPSLGIEFDHLPSGARKASWLGGSSVDQQKQRVARKRKISELMDLTSQIALKRMLL</sequence>
<dbReference type="Proteomes" id="UP001558713">
    <property type="component" value="Unassembled WGS sequence"/>
</dbReference>
<evidence type="ECO:0000313" key="6">
    <source>
        <dbReference type="EMBL" id="KAL1189413.1"/>
    </source>
</evidence>
<evidence type="ECO:0000313" key="7">
    <source>
        <dbReference type="Proteomes" id="UP001558713"/>
    </source>
</evidence>
<dbReference type="Gene3D" id="1.10.10.60">
    <property type="entry name" value="Homeodomain-like"/>
    <property type="match status" value="1"/>
</dbReference>
<name>A0ABD0Z4K3_CARAN</name>
<gene>
    <name evidence="6" type="ORF">V5N11_012165</name>
</gene>
<organism evidence="6 7">
    <name type="scientific">Cardamine amara subsp. amara</name>
    <dbReference type="NCBI Taxonomy" id="228776"/>
    <lineage>
        <taxon>Eukaryota</taxon>
        <taxon>Viridiplantae</taxon>
        <taxon>Streptophyta</taxon>
        <taxon>Embryophyta</taxon>
        <taxon>Tracheophyta</taxon>
        <taxon>Spermatophyta</taxon>
        <taxon>Magnoliopsida</taxon>
        <taxon>eudicotyledons</taxon>
        <taxon>Gunneridae</taxon>
        <taxon>Pentapetalae</taxon>
        <taxon>rosids</taxon>
        <taxon>malvids</taxon>
        <taxon>Brassicales</taxon>
        <taxon>Brassicaceae</taxon>
        <taxon>Cardamineae</taxon>
        <taxon>Cardamine</taxon>
    </lineage>
</organism>
<dbReference type="GO" id="GO:0003677">
    <property type="term" value="F:DNA binding"/>
    <property type="evidence" value="ECO:0007669"/>
    <property type="project" value="UniProtKB-UniRule"/>
</dbReference>
<dbReference type="PANTHER" id="PTHR36968:SF8">
    <property type="entry name" value="HOMEOBOX-DDT DOMAIN PROTEIN RLT3 ISOFORM X1"/>
    <property type="match status" value="1"/>
</dbReference>
<feature type="region of interest" description="Disordered" evidence="4">
    <location>
        <begin position="55"/>
        <end position="74"/>
    </location>
</feature>
<accession>A0ABD0Z4K3</accession>
<reference evidence="6 7" key="1">
    <citation type="submission" date="2024-04" db="EMBL/GenBank/DDBJ databases">
        <title>Genome assembly C_amara_ONT_v2.</title>
        <authorList>
            <person name="Yant L."/>
            <person name="Moore C."/>
            <person name="Slenker M."/>
        </authorList>
    </citation>
    <scope>NUCLEOTIDE SEQUENCE [LARGE SCALE GENOMIC DNA]</scope>
    <source>
        <tissue evidence="6">Leaf</tissue>
    </source>
</reference>
<dbReference type="CDD" id="cd00086">
    <property type="entry name" value="homeodomain"/>
    <property type="match status" value="1"/>
</dbReference>
<dbReference type="EMBL" id="JBANAX010000899">
    <property type="protein sequence ID" value="KAL1189413.1"/>
    <property type="molecule type" value="Genomic_DNA"/>
</dbReference>
<protein>
    <submittedName>
        <fullName evidence="6">Homeobox-DDT domain protein RLT3</fullName>
    </submittedName>
</protein>
<feature type="DNA-binding region" description="Homeobox" evidence="2">
    <location>
        <begin position="3"/>
        <end position="56"/>
    </location>
</feature>
<dbReference type="GO" id="GO:0005634">
    <property type="term" value="C:nucleus"/>
    <property type="evidence" value="ECO:0007669"/>
    <property type="project" value="UniProtKB-SubCell"/>
</dbReference>
<evidence type="ECO:0000256" key="3">
    <source>
        <dbReference type="RuleBase" id="RU000682"/>
    </source>
</evidence>
<dbReference type="SUPFAM" id="SSF46689">
    <property type="entry name" value="Homeodomain-like"/>
    <property type="match status" value="1"/>
</dbReference>
<dbReference type="Pfam" id="PF00046">
    <property type="entry name" value="Homeodomain"/>
    <property type="match status" value="1"/>
</dbReference>
<dbReference type="InterPro" id="IPR044977">
    <property type="entry name" value="RLT1-3"/>
</dbReference>
<dbReference type="SMART" id="SM00389">
    <property type="entry name" value="HOX"/>
    <property type="match status" value="1"/>
</dbReference>
<dbReference type="AlphaFoldDB" id="A0ABD0Z4K3"/>
<dbReference type="PANTHER" id="PTHR36968">
    <property type="entry name" value="HOMEOBOX-DDT DOMAIN PROTEIN RLT2"/>
    <property type="match status" value="1"/>
</dbReference>
<keyword evidence="2 3" id="KW-0238">DNA-binding</keyword>
<evidence type="ECO:0000256" key="4">
    <source>
        <dbReference type="SAM" id="MobiDB-lite"/>
    </source>
</evidence>
<comment type="subcellular location">
    <subcellularLocation>
        <location evidence="1 2 3">Nucleus</location>
    </subcellularLocation>
</comment>
<dbReference type="PROSITE" id="PS50071">
    <property type="entry name" value="HOMEOBOX_2"/>
    <property type="match status" value="1"/>
</dbReference>